<feature type="transmembrane region" description="Helical" evidence="13">
    <location>
        <begin position="93"/>
        <end position="118"/>
    </location>
</feature>
<dbReference type="GO" id="GO:0044780">
    <property type="term" value="P:bacterial-type flagellum assembly"/>
    <property type="evidence" value="ECO:0007669"/>
    <property type="project" value="InterPro"/>
</dbReference>
<dbReference type="PRINTS" id="PR00950">
    <property type="entry name" value="TYPE3IMSPROT"/>
</dbReference>
<evidence type="ECO:0000256" key="14">
    <source>
        <dbReference type="SAM" id="MobiDB-lite"/>
    </source>
</evidence>
<comment type="similarity">
    <text evidence="2 13">Belongs to the type III secretion exporter family.</text>
</comment>
<evidence type="ECO:0000256" key="5">
    <source>
        <dbReference type="ARBA" id="ARBA00022475"/>
    </source>
</evidence>
<keyword evidence="9 13" id="KW-1133">Transmembrane helix</keyword>
<keyword evidence="15" id="KW-0969">Cilium</keyword>
<evidence type="ECO:0000256" key="6">
    <source>
        <dbReference type="ARBA" id="ARBA00022692"/>
    </source>
</evidence>
<keyword evidence="7 13" id="KW-1005">Bacterial flagellum biogenesis</keyword>
<comment type="function">
    <text evidence="12 13">Required for formation of the rod structure in the basal body of the flagellar apparatus. Together with FliI and FliH, may constitute the export apparatus of flagellin.</text>
</comment>
<comment type="caution">
    <text evidence="15">The sequence shown here is derived from an EMBL/GenBank/DDBJ whole genome shotgun (WGS) entry which is preliminary data.</text>
</comment>
<protein>
    <recommendedName>
        <fullName evidence="3 13">Flagellar biosynthetic protein FlhB</fullName>
    </recommendedName>
</protein>
<evidence type="ECO:0000256" key="2">
    <source>
        <dbReference type="ARBA" id="ARBA00010690"/>
    </source>
</evidence>
<keyword evidence="15" id="KW-0966">Cell projection</keyword>
<reference evidence="15" key="1">
    <citation type="journal article" date="2020" name="mSystems">
        <title>Genome- and Community-Level Interaction Insights into Carbon Utilization and Element Cycling Functions of Hydrothermarchaeota in Hydrothermal Sediment.</title>
        <authorList>
            <person name="Zhou Z."/>
            <person name="Liu Y."/>
            <person name="Xu W."/>
            <person name="Pan J."/>
            <person name="Luo Z.H."/>
            <person name="Li M."/>
        </authorList>
    </citation>
    <scope>NUCLEOTIDE SEQUENCE [LARGE SCALE GENOMIC DNA]</scope>
    <source>
        <strain evidence="15">HyVt-456</strain>
    </source>
</reference>
<dbReference type="Proteomes" id="UP000886005">
    <property type="component" value="Unassembled WGS sequence"/>
</dbReference>
<evidence type="ECO:0000256" key="1">
    <source>
        <dbReference type="ARBA" id="ARBA00004651"/>
    </source>
</evidence>
<keyword evidence="10 13" id="KW-0472">Membrane</keyword>
<keyword evidence="5 13" id="KW-1003">Cell membrane</keyword>
<evidence type="ECO:0000256" key="3">
    <source>
        <dbReference type="ARBA" id="ARBA00021622"/>
    </source>
</evidence>
<dbReference type="InterPro" id="IPR006135">
    <property type="entry name" value="T3SS_substrate_exporter"/>
</dbReference>
<evidence type="ECO:0000313" key="15">
    <source>
        <dbReference type="EMBL" id="HED11470.1"/>
    </source>
</evidence>
<feature type="region of interest" description="Disordered" evidence="14">
    <location>
        <begin position="1"/>
        <end position="28"/>
    </location>
</feature>
<name>A0A7V1LP33_CALAY</name>
<evidence type="ECO:0000256" key="10">
    <source>
        <dbReference type="ARBA" id="ARBA00023136"/>
    </source>
</evidence>
<dbReference type="NCBIfam" id="TIGR00328">
    <property type="entry name" value="flhB"/>
    <property type="match status" value="1"/>
</dbReference>
<dbReference type="SUPFAM" id="SSF160544">
    <property type="entry name" value="EscU C-terminal domain-like"/>
    <property type="match status" value="1"/>
</dbReference>
<keyword evidence="15" id="KW-0282">Flagellum</keyword>
<dbReference type="Gene3D" id="6.10.250.2080">
    <property type="match status" value="1"/>
</dbReference>
<organism evidence="15">
    <name type="scientific">Caldithrix abyssi</name>
    <dbReference type="NCBI Taxonomy" id="187145"/>
    <lineage>
        <taxon>Bacteria</taxon>
        <taxon>Pseudomonadati</taxon>
        <taxon>Calditrichota</taxon>
        <taxon>Calditrichia</taxon>
        <taxon>Calditrichales</taxon>
        <taxon>Calditrichaceae</taxon>
        <taxon>Caldithrix</taxon>
    </lineage>
</organism>
<keyword evidence="6 13" id="KW-0812">Transmembrane</keyword>
<dbReference type="Gene3D" id="3.40.1690.10">
    <property type="entry name" value="secretion proteins EscU"/>
    <property type="match status" value="1"/>
</dbReference>
<dbReference type="InterPro" id="IPR006136">
    <property type="entry name" value="FlhB"/>
</dbReference>
<accession>A0A7V1LP33</accession>
<evidence type="ECO:0000256" key="9">
    <source>
        <dbReference type="ARBA" id="ARBA00022989"/>
    </source>
</evidence>
<evidence type="ECO:0000256" key="7">
    <source>
        <dbReference type="ARBA" id="ARBA00022795"/>
    </source>
</evidence>
<sequence length="366" mass="40644">MAENENGQEKTEQPSAKRREEAEEKGQVAKSQELNSVAVIAAMLIVFKFMSDSFGASIKGYMGYMYSESGIYDLNLNSFVDIMAHTMMTTVKVLGPILLTVLLFGIMSNVGQVGLVFADKAMKPDFSKVNPMKGLKRMFSTRSLVELLKGVIKIAIIAYIGYSVLEGFYGSYLIMPSRSVAEIAAFLADSIYEITFKILLALLLMAIADFAYQRYEHEKGLKMTKDEVKDETKQSEGDPKVKSRIKSIMRQRSMDRMMSKVPDATVVVTNPTHFAVALLYDPASKSDAPKVVAKGKNLIALRIKEIAAENNIPVIENKPLARSLYAMVEVDQEIPELLYQAVAEVLSQVFQGNRSRYNQIQGALNG</sequence>
<feature type="transmembrane region" description="Helical" evidence="13">
    <location>
        <begin position="139"/>
        <end position="162"/>
    </location>
</feature>
<feature type="transmembrane region" description="Helical" evidence="13">
    <location>
        <begin position="34"/>
        <end position="51"/>
    </location>
</feature>
<keyword evidence="4 13" id="KW-0813">Transport</keyword>
<dbReference type="FunFam" id="3.40.1690.10:FF:000001">
    <property type="entry name" value="Flagellar biosynthetic protein FlhB"/>
    <property type="match status" value="1"/>
</dbReference>
<gene>
    <name evidence="13 15" type="primary">flhB</name>
    <name evidence="15" type="ORF">ENJ10_12330</name>
</gene>
<comment type="subcellular location">
    <subcellularLocation>
        <location evidence="1">Cell membrane</location>
        <topology evidence="1">Multi-pass membrane protein</topology>
    </subcellularLocation>
</comment>
<dbReference type="EMBL" id="DRLD01000344">
    <property type="protein sequence ID" value="HED11470.1"/>
    <property type="molecule type" value="Genomic_DNA"/>
</dbReference>
<dbReference type="PANTHER" id="PTHR30531:SF12">
    <property type="entry name" value="FLAGELLAR BIOSYNTHETIC PROTEIN FLHB"/>
    <property type="match status" value="1"/>
</dbReference>
<feature type="transmembrane region" description="Helical" evidence="13">
    <location>
        <begin position="194"/>
        <end position="212"/>
    </location>
</feature>
<dbReference type="InterPro" id="IPR029025">
    <property type="entry name" value="T3SS_substrate_exporter_C"/>
</dbReference>
<evidence type="ECO:0000256" key="11">
    <source>
        <dbReference type="ARBA" id="ARBA00023225"/>
    </source>
</evidence>
<feature type="compositionally biased region" description="Basic and acidic residues" evidence="14">
    <location>
        <begin position="7"/>
        <end position="27"/>
    </location>
</feature>
<dbReference type="PANTHER" id="PTHR30531">
    <property type="entry name" value="FLAGELLAR BIOSYNTHETIC PROTEIN FLHB"/>
    <property type="match status" value="1"/>
</dbReference>
<dbReference type="AlphaFoldDB" id="A0A7V1LP33"/>
<dbReference type="GO" id="GO:0005886">
    <property type="term" value="C:plasma membrane"/>
    <property type="evidence" value="ECO:0007669"/>
    <property type="project" value="UniProtKB-SubCell"/>
</dbReference>
<evidence type="ECO:0000256" key="4">
    <source>
        <dbReference type="ARBA" id="ARBA00022448"/>
    </source>
</evidence>
<keyword evidence="11 13" id="KW-1006">Bacterial flagellum protein export</keyword>
<evidence type="ECO:0000256" key="13">
    <source>
        <dbReference type="RuleBase" id="RU364091"/>
    </source>
</evidence>
<evidence type="ECO:0000256" key="8">
    <source>
        <dbReference type="ARBA" id="ARBA00022927"/>
    </source>
</evidence>
<evidence type="ECO:0000256" key="12">
    <source>
        <dbReference type="ARBA" id="ARBA00025078"/>
    </source>
</evidence>
<keyword evidence="8 13" id="KW-0653">Protein transport</keyword>
<dbReference type="GO" id="GO:0009306">
    <property type="term" value="P:protein secretion"/>
    <property type="evidence" value="ECO:0007669"/>
    <property type="project" value="InterPro"/>
</dbReference>
<proteinExistence type="inferred from homology"/>
<dbReference type="Pfam" id="PF01312">
    <property type="entry name" value="Bac_export_2"/>
    <property type="match status" value="1"/>
</dbReference>